<dbReference type="InterPro" id="IPR011992">
    <property type="entry name" value="EF-hand-dom_pair"/>
</dbReference>
<evidence type="ECO:0000256" key="1">
    <source>
        <dbReference type="ARBA" id="ARBA00007828"/>
    </source>
</evidence>
<dbReference type="PANTHER" id="PTHR14095">
    <property type="entry name" value="PHOSPHATASE 2A REGULATORY SUBUNIT-RELATED"/>
    <property type="match status" value="1"/>
</dbReference>
<dbReference type="SUPFAM" id="SSF47473">
    <property type="entry name" value="EF-hand"/>
    <property type="match status" value="2"/>
</dbReference>
<evidence type="ECO:0000256" key="5">
    <source>
        <dbReference type="ARBA" id="ARBA00023262"/>
    </source>
</evidence>
<dbReference type="AlphaFoldDB" id="T2M322"/>
<comment type="similarity">
    <text evidence="1">Belongs to the aequorin family.</text>
</comment>
<name>T2M322_HYDVU</name>
<dbReference type="Gene3D" id="1.10.238.10">
    <property type="entry name" value="EF-hand"/>
    <property type="match status" value="1"/>
</dbReference>
<organism evidence="8">
    <name type="scientific">Hydra vulgaris</name>
    <name type="common">Hydra</name>
    <name type="synonym">Hydra attenuata</name>
    <dbReference type="NCBI Taxonomy" id="6087"/>
    <lineage>
        <taxon>Eukaryota</taxon>
        <taxon>Metazoa</taxon>
        <taxon>Cnidaria</taxon>
        <taxon>Hydrozoa</taxon>
        <taxon>Hydroidolina</taxon>
        <taxon>Anthoathecata</taxon>
        <taxon>Aplanulata</taxon>
        <taxon>Hydridae</taxon>
        <taxon>Hydra</taxon>
    </lineage>
</organism>
<dbReference type="PANTHER" id="PTHR14095:SF0">
    <property type="entry name" value="MIP22305P"/>
    <property type="match status" value="1"/>
</dbReference>
<evidence type="ECO:0000256" key="2">
    <source>
        <dbReference type="ARBA" id="ARBA00022723"/>
    </source>
</evidence>
<dbReference type="CDD" id="cd21504">
    <property type="entry name" value="PPP2R3A_B-like"/>
    <property type="match status" value="1"/>
</dbReference>
<dbReference type="FunFam" id="1.10.238.10:FF:000025">
    <property type="entry name" value="serine/threonine-protein phosphatase 2A regulatory subunit B'' subunit alpha"/>
    <property type="match status" value="1"/>
</dbReference>
<dbReference type="Pfam" id="PF13499">
    <property type="entry name" value="EF-hand_7"/>
    <property type="match status" value="1"/>
</dbReference>
<dbReference type="InterPro" id="IPR018247">
    <property type="entry name" value="EF_Hand_1_Ca_BS"/>
</dbReference>
<reference evidence="8" key="1">
    <citation type="journal article" date="2013" name="Genome Biol. Evol.">
        <title>Punctuated emergences of genetic and phenotypic innovations in eumetazoan, bilaterian, euteleostome, and hominidae ancestors.</title>
        <authorList>
            <person name="Wenger Y."/>
            <person name="Galliot B."/>
        </authorList>
    </citation>
    <scope>NUCLEOTIDE SEQUENCE</scope>
    <source>
        <tissue evidence="8">Whole animals</tissue>
    </source>
</reference>
<dbReference type="GO" id="GO:0008218">
    <property type="term" value="P:bioluminescence"/>
    <property type="evidence" value="ECO:0007669"/>
    <property type="project" value="UniProtKB-KW"/>
</dbReference>
<dbReference type="Gene3D" id="1.10.238.220">
    <property type="match status" value="1"/>
</dbReference>
<evidence type="ECO:0000256" key="3">
    <source>
        <dbReference type="ARBA" id="ARBA00022837"/>
    </source>
</evidence>
<dbReference type="InterPro" id="IPR041534">
    <property type="entry name" value="EF-hand_13"/>
</dbReference>
<dbReference type="GO" id="GO:0005509">
    <property type="term" value="F:calcium ion binding"/>
    <property type="evidence" value="ECO:0007669"/>
    <property type="project" value="InterPro"/>
</dbReference>
<accession>T2M322</accession>
<keyword evidence="5" id="KW-0599">Photoprotein</keyword>
<evidence type="ECO:0000256" key="4">
    <source>
        <dbReference type="ARBA" id="ARBA00023223"/>
    </source>
</evidence>
<dbReference type="InterPro" id="IPR002048">
    <property type="entry name" value="EF_hand_dom"/>
</dbReference>
<dbReference type="Pfam" id="PF17958">
    <property type="entry name" value="EF-hand_13"/>
    <property type="match status" value="1"/>
</dbReference>
<feature type="domain" description="EF-hand" evidence="7">
    <location>
        <begin position="376"/>
        <end position="411"/>
    </location>
</feature>
<feature type="region of interest" description="Disordered" evidence="6">
    <location>
        <begin position="56"/>
        <end position="84"/>
    </location>
</feature>
<dbReference type="PROSITE" id="PS00018">
    <property type="entry name" value="EF_HAND_1"/>
    <property type="match status" value="1"/>
</dbReference>
<protein>
    <submittedName>
        <fullName evidence="8">Serine/threonine-protein phosphatase 2A regulatory subunit B'' subunit beta</fullName>
    </submittedName>
</protein>
<dbReference type="PROSITE" id="PS50222">
    <property type="entry name" value="EF_HAND_2"/>
    <property type="match status" value="1"/>
</dbReference>
<sequence>EMTMKPLLKQKVDELFLHWFSEVSTQSLLRKELQIIQLNSLSTSIKASSPINNSITGLNLNNRPSSPPIPPNSPTLTPRRSRSKLNSHISACPRKSLLKSFHDQTGFYPGCAKNLKQFFYPFGQPQLNESNALTLKKLNIAFDKFSNNEAYLRDFPTLTKLCGYPLYWKYVLFSACGGKKDLPITRNKFIATWKKIQHSYHDDASRFYHMLAKNSELGLQKTDFEGLLQDIINTHPGLQFLQEAPEFHSRYITTVIARIFYILNRSYSGSITLVELRRSNFLLALKRIEEEEDINLVIDYFSYEHFYVIYCKFWELDTDHDMLINKQDLSKYSNGVISKKMINRLFDGGVTRLIYFNGKMTYEGFVWFILSEVDKNTQSGIEYWFRCMDLDGDGIISIYEMEHFYQDQLIKMSDMGIEALSFNDCLCQILDLVKPEKDSMITLRDIKKCKLASVFYNTFFNFNKWLEHEQKDPIQLSKIAGQSDSVWDQYVITEYELLVAEEGIAQNENDDEEERDEEERDDVFYQTNNSFDDYVGASFNLMAMVTNNRDSAF</sequence>
<dbReference type="EMBL" id="HAAD01000073">
    <property type="protein sequence ID" value="CDG66305.1"/>
    <property type="molecule type" value="mRNA"/>
</dbReference>
<dbReference type="GO" id="GO:0019888">
    <property type="term" value="F:protein phosphatase regulator activity"/>
    <property type="evidence" value="ECO:0007669"/>
    <property type="project" value="TreeGrafter"/>
</dbReference>
<evidence type="ECO:0000259" key="7">
    <source>
        <dbReference type="PROSITE" id="PS50222"/>
    </source>
</evidence>
<feature type="non-terminal residue" evidence="8">
    <location>
        <position position="1"/>
    </location>
</feature>
<dbReference type="InterPro" id="IPR048855">
    <property type="entry name" value="P2R3A_B_D_EF-hand"/>
</dbReference>
<dbReference type="Gene3D" id="1.10.238.230">
    <property type="match status" value="1"/>
</dbReference>
<dbReference type="Pfam" id="PF21161">
    <property type="entry name" value="P2R3B_EF-hand"/>
    <property type="match status" value="1"/>
</dbReference>
<dbReference type="GO" id="GO:0000159">
    <property type="term" value="C:protein phosphatase type 2A complex"/>
    <property type="evidence" value="ECO:0007669"/>
    <property type="project" value="TreeGrafter"/>
</dbReference>
<keyword evidence="3" id="KW-0106">Calcium</keyword>
<dbReference type="FunFam" id="1.10.238.230:FF:000001">
    <property type="entry name" value="Serine/threonine-protein phosphatase 2A regulatory subunit B'' subunit beta"/>
    <property type="match status" value="1"/>
</dbReference>
<dbReference type="FunFam" id="1.10.238.220:FF:000001">
    <property type="entry name" value="Serine/threonine-protein phosphatase 2A regulatory subunit B'' subunit alpha"/>
    <property type="match status" value="1"/>
</dbReference>
<evidence type="ECO:0000313" key="8">
    <source>
        <dbReference type="EMBL" id="CDG66305.1"/>
    </source>
</evidence>
<dbReference type="OrthoDB" id="5586at2759"/>
<gene>
    <name evidence="8" type="primary">PPP2R3B</name>
</gene>
<proteinExistence type="evidence at transcript level"/>
<keyword evidence="2" id="KW-0479">Metal-binding</keyword>
<keyword evidence="4" id="KW-0455">Luminescence</keyword>
<evidence type="ECO:0000256" key="6">
    <source>
        <dbReference type="SAM" id="MobiDB-lite"/>
    </source>
</evidence>